<protein>
    <submittedName>
        <fullName evidence="2">Uncharacterized protein</fullName>
    </submittedName>
</protein>
<evidence type="ECO:0000313" key="2">
    <source>
        <dbReference type="EMBL" id="GLC48976.1"/>
    </source>
</evidence>
<dbReference type="Proteomes" id="UP001165080">
    <property type="component" value="Unassembled WGS sequence"/>
</dbReference>
<keyword evidence="3" id="KW-1185">Reference proteome</keyword>
<comment type="caution">
    <text evidence="2">The sequence shown here is derived from an EMBL/GenBank/DDBJ whole genome shotgun (WGS) entry which is preliminary data.</text>
</comment>
<proteinExistence type="predicted"/>
<evidence type="ECO:0000256" key="1">
    <source>
        <dbReference type="SAM" id="MobiDB-lite"/>
    </source>
</evidence>
<accession>A0A9W6EYD6</accession>
<organism evidence="2 3">
    <name type="scientific">Pleodorina starrii</name>
    <dbReference type="NCBI Taxonomy" id="330485"/>
    <lineage>
        <taxon>Eukaryota</taxon>
        <taxon>Viridiplantae</taxon>
        <taxon>Chlorophyta</taxon>
        <taxon>core chlorophytes</taxon>
        <taxon>Chlorophyceae</taxon>
        <taxon>CS clade</taxon>
        <taxon>Chlamydomonadales</taxon>
        <taxon>Volvocaceae</taxon>
        <taxon>Pleodorina</taxon>
    </lineage>
</organism>
<feature type="region of interest" description="Disordered" evidence="1">
    <location>
        <begin position="111"/>
        <end position="139"/>
    </location>
</feature>
<dbReference type="EMBL" id="BRXU01000002">
    <property type="protein sequence ID" value="GLC48976.1"/>
    <property type="molecule type" value="Genomic_DNA"/>
</dbReference>
<reference evidence="2 3" key="1">
    <citation type="journal article" date="2023" name="Commun. Biol.">
        <title>Reorganization of the ancestral sex-determining regions during the evolution of trioecy in Pleodorina starrii.</title>
        <authorList>
            <person name="Takahashi K."/>
            <person name="Suzuki S."/>
            <person name="Kawai-Toyooka H."/>
            <person name="Yamamoto K."/>
            <person name="Hamaji T."/>
            <person name="Ootsuki R."/>
            <person name="Yamaguchi H."/>
            <person name="Kawachi M."/>
            <person name="Higashiyama T."/>
            <person name="Nozaki H."/>
        </authorList>
    </citation>
    <scope>NUCLEOTIDE SEQUENCE [LARGE SCALE GENOMIC DNA]</scope>
    <source>
        <strain evidence="2 3">NIES-4479</strain>
    </source>
</reference>
<evidence type="ECO:0000313" key="3">
    <source>
        <dbReference type="Proteomes" id="UP001165080"/>
    </source>
</evidence>
<name>A0A9W6EYD6_9CHLO</name>
<dbReference type="AlphaFoldDB" id="A0A9W6EYD6"/>
<gene>
    <name evidence="2" type="primary">PLESTB000228</name>
    <name evidence="2" type="ORF">PLESTB_000169100</name>
</gene>
<sequence>MRAGMAIPDFVIPPDNYQGINSYLGSPFFQSFWRFVRTMKKGGGEFCVLEAVPGFGSKGPARKGADAAAGPVDVDVGDSGSGGVLQGGGDGGAVPGDSAVAAAVAAASSSGGGGARDVPSAAAGGAAAGHGGGPPAPGLEVEGPLLYVRRLYDYLAEKPDGLPFKELGRSPLRVPKHLLAGLGFLKWLNAHSTHISFRGGRLFAKPGQRP</sequence>